<dbReference type="Proteomes" id="UP001597034">
    <property type="component" value="Unassembled WGS sequence"/>
</dbReference>
<reference evidence="1 2" key="1">
    <citation type="journal article" date="2019" name="Int. J. Syst. Evol. Microbiol.">
        <title>The Global Catalogue of Microorganisms (GCM) 10K type strain sequencing project: providing services to taxonomists for standard genome sequencing and annotation.</title>
        <authorList>
            <consortium name="The Broad Institute Genomics Platform"/>
            <consortium name="The Broad Institute Genome Sequencing Center for Infectious Disease"/>
            <person name="Wu L."/>
            <person name="Ma J."/>
        </authorList>
    </citation>
    <scope>NUCLEOTIDE SEQUENCE [LARGE SCALE GENOMIC DNA]</scope>
    <source>
        <strain evidence="1 2">CGMCC 1.10390</strain>
    </source>
</reference>
<gene>
    <name evidence="1" type="ORF">ACFSBL_16940</name>
</gene>
<name>A0ABD6DME6_9EURY</name>
<accession>A0ABD6DME6</accession>
<comment type="caution">
    <text evidence="1">The sequence shown here is derived from an EMBL/GenBank/DDBJ whole genome shotgun (WGS) entry which is preliminary data.</text>
</comment>
<evidence type="ECO:0000313" key="2">
    <source>
        <dbReference type="Proteomes" id="UP001597034"/>
    </source>
</evidence>
<dbReference type="AlphaFoldDB" id="A0ABD6DME6"/>
<proteinExistence type="predicted"/>
<evidence type="ECO:0000313" key="1">
    <source>
        <dbReference type="EMBL" id="MFD1647377.1"/>
    </source>
</evidence>
<keyword evidence="2" id="KW-1185">Reference proteome</keyword>
<dbReference type="RefSeq" id="WP_256400566.1">
    <property type="nucleotide sequence ID" value="NZ_JANHJR010000003.1"/>
</dbReference>
<dbReference type="EMBL" id="JBHUDO010000003">
    <property type="protein sequence ID" value="MFD1647377.1"/>
    <property type="molecule type" value="Genomic_DNA"/>
</dbReference>
<sequence length="219" mass="23287">MNAGVIAKIDGSLNGLTTSQFDDDGNSVIEVGRFTQTKAGNRVVVGAAARERNLEDTGYTIRGTEIEEVSDEGTITEYTEFLTVPGEFVVVSSGDGSFAFDLIGRVGEADIERATIDLDGYIGSVESAEAWKVGFYDHDGQADNGVVYGDDILGDGEFGGVVDQARLNQLGVTYESQSGETVKLDITESGYLNVYSPGFDSLEFADFIAGSIAPFIELS</sequence>
<organism evidence="1 2">
    <name type="scientific">Haloarchaeobius litoreus</name>
    <dbReference type="NCBI Taxonomy" id="755306"/>
    <lineage>
        <taxon>Archaea</taxon>
        <taxon>Methanobacteriati</taxon>
        <taxon>Methanobacteriota</taxon>
        <taxon>Stenosarchaea group</taxon>
        <taxon>Halobacteria</taxon>
        <taxon>Halobacteriales</taxon>
        <taxon>Halorubellaceae</taxon>
        <taxon>Haloarchaeobius</taxon>
    </lineage>
</organism>
<protein>
    <submittedName>
        <fullName evidence="1">Uncharacterized protein</fullName>
    </submittedName>
</protein>